<reference evidence="5" key="1">
    <citation type="journal article" date="2019" name="Int. J. Syst. Evol. Microbiol.">
        <title>The Global Catalogue of Microorganisms (GCM) 10K type strain sequencing project: providing services to taxonomists for standard genome sequencing and annotation.</title>
        <authorList>
            <consortium name="The Broad Institute Genomics Platform"/>
            <consortium name="The Broad Institute Genome Sequencing Center for Infectious Disease"/>
            <person name="Wu L."/>
            <person name="Ma J."/>
        </authorList>
    </citation>
    <scope>NUCLEOTIDE SEQUENCE [LARGE SCALE GENOMIC DNA]</scope>
    <source>
        <strain evidence="5">JCM 18204</strain>
    </source>
</reference>
<dbReference type="EMBL" id="BAABJE010000001">
    <property type="protein sequence ID" value="GAA4781585.1"/>
    <property type="molecule type" value="Genomic_DNA"/>
</dbReference>
<keyword evidence="2" id="KW-0239">DNA-directed DNA polymerase</keyword>
<dbReference type="Proteomes" id="UP001499959">
    <property type="component" value="Unassembled WGS sequence"/>
</dbReference>
<evidence type="ECO:0000256" key="3">
    <source>
        <dbReference type="ARBA" id="ARBA00049244"/>
    </source>
</evidence>
<protein>
    <recommendedName>
        <fullName evidence="1">DNA-directed DNA polymerase</fullName>
        <ecNumber evidence="1">2.7.7.7</ecNumber>
    </recommendedName>
</protein>
<keyword evidence="2" id="KW-0548">Nucleotidyltransferase</keyword>
<dbReference type="PANTHER" id="PTHR11669:SF8">
    <property type="entry name" value="DNA POLYMERASE III SUBUNIT DELTA"/>
    <property type="match status" value="1"/>
</dbReference>
<evidence type="ECO:0000313" key="4">
    <source>
        <dbReference type="EMBL" id="GAA4781585.1"/>
    </source>
</evidence>
<keyword evidence="2" id="KW-0808">Transferase</keyword>
<dbReference type="PANTHER" id="PTHR11669">
    <property type="entry name" value="REPLICATION FACTOR C / DNA POLYMERASE III GAMMA-TAU SUBUNIT"/>
    <property type="match status" value="1"/>
</dbReference>
<evidence type="ECO:0000313" key="5">
    <source>
        <dbReference type="Proteomes" id="UP001499959"/>
    </source>
</evidence>
<proteinExistence type="predicted"/>
<dbReference type="InterPro" id="IPR027417">
    <property type="entry name" value="P-loop_NTPase"/>
</dbReference>
<comment type="catalytic activity">
    <reaction evidence="3">
        <text>DNA(n) + a 2'-deoxyribonucleoside 5'-triphosphate = DNA(n+1) + diphosphate</text>
        <dbReference type="Rhea" id="RHEA:22508"/>
        <dbReference type="Rhea" id="RHEA-COMP:17339"/>
        <dbReference type="Rhea" id="RHEA-COMP:17340"/>
        <dbReference type="ChEBI" id="CHEBI:33019"/>
        <dbReference type="ChEBI" id="CHEBI:61560"/>
        <dbReference type="ChEBI" id="CHEBI:173112"/>
        <dbReference type="EC" id="2.7.7.7"/>
    </reaction>
</comment>
<dbReference type="Pfam" id="PF13177">
    <property type="entry name" value="DNA_pol3_delta2"/>
    <property type="match status" value="1"/>
</dbReference>
<gene>
    <name evidence="4" type="ORF">GCM10023307_02490</name>
</gene>
<dbReference type="InterPro" id="IPR050238">
    <property type="entry name" value="DNA_Rep/Repair_Clamp_Loader"/>
</dbReference>
<dbReference type="EC" id="2.7.7.7" evidence="1"/>
<sequence>MSALDLPAMSPWQQRMYAQATAALDSGRLGHGLLLCGPSQLGKRALAERLARRMLCTDRDAAGEACGRCRSCQLFANRHQRDPLEVRPDGRPSHPFGHASHPDLLFVGYEVNDKTGKPRAEIVIEQIRRLSEKLALTPQYGGAQIAVLDPADAINHAACNALLKTLEEPQAGRYLWLISANPARLPATIRSRCQRLEFRLPPADESRAWLRAQGHADAAAHEALEAARGHPGLADAWLRDGGLALRREIAADLQALRRGERSALETAKRWADAADLDQRLRHAADLALAEAGRLTDPLGIRTLGTWFDAANRTRDLLRTTVRADLALVELLSQWSGPVNKAGNMASGARR</sequence>
<organism evidence="4 5">
    <name type="scientific">Lysobacter hankyongensis</name>
    <dbReference type="NCBI Taxonomy" id="1176535"/>
    <lineage>
        <taxon>Bacteria</taxon>
        <taxon>Pseudomonadati</taxon>
        <taxon>Pseudomonadota</taxon>
        <taxon>Gammaproteobacteria</taxon>
        <taxon>Lysobacterales</taxon>
        <taxon>Lysobacteraceae</taxon>
        <taxon>Lysobacter</taxon>
    </lineage>
</organism>
<dbReference type="SUPFAM" id="SSF52540">
    <property type="entry name" value="P-loop containing nucleoside triphosphate hydrolases"/>
    <property type="match status" value="1"/>
</dbReference>
<evidence type="ECO:0000256" key="1">
    <source>
        <dbReference type="ARBA" id="ARBA00012417"/>
    </source>
</evidence>
<name>A0ABP9AIA3_9GAMM</name>
<comment type="caution">
    <text evidence="4">The sequence shown here is derived from an EMBL/GenBank/DDBJ whole genome shotgun (WGS) entry which is preliminary data.</text>
</comment>
<accession>A0ABP9AIA3</accession>
<keyword evidence="5" id="KW-1185">Reference proteome</keyword>
<evidence type="ECO:0000256" key="2">
    <source>
        <dbReference type="ARBA" id="ARBA00022932"/>
    </source>
</evidence>
<dbReference type="NCBIfam" id="NF006447">
    <property type="entry name" value="PRK08769.1"/>
    <property type="match status" value="1"/>
</dbReference>
<dbReference type="Gene3D" id="3.40.50.300">
    <property type="entry name" value="P-loop containing nucleotide triphosphate hydrolases"/>
    <property type="match status" value="1"/>
</dbReference>